<evidence type="ECO:0000256" key="11">
    <source>
        <dbReference type="HAMAP-Rule" id="MF_00255"/>
    </source>
</evidence>
<evidence type="ECO:0000256" key="7">
    <source>
        <dbReference type="ARBA" id="ARBA00022840"/>
    </source>
</evidence>
<keyword evidence="14" id="KW-1185">Reference proteome</keyword>
<evidence type="ECO:0000256" key="2">
    <source>
        <dbReference type="ARBA" id="ARBA00008226"/>
    </source>
</evidence>
<dbReference type="PANTHER" id="PTHR30075">
    <property type="entry name" value="GLYCYL-TRNA SYNTHETASE"/>
    <property type="match status" value="1"/>
</dbReference>
<evidence type="ECO:0000313" key="14">
    <source>
        <dbReference type="Proteomes" id="UP000297890"/>
    </source>
</evidence>
<accession>A0A4Z0FBH8</accession>
<dbReference type="SUPFAM" id="SSF109604">
    <property type="entry name" value="HD-domain/PDEase-like"/>
    <property type="match status" value="1"/>
</dbReference>
<keyword evidence="6 11" id="KW-0547">Nucleotide-binding</keyword>
<comment type="similarity">
    <text evidence="2 11">Belongs to the class-II aminoacyl-tRNA synthetase family.</text>
</comment>
<keyword evidence="8 11" id="KW-0648">Protein biosynthesis</keyword>
<keyword evidence="5 11" id="KW-0436">Ligase</keyword>
<dbReference type="Pfam" id="PF05746">
    <property type="entry name" value="DALR_1"/>
    <property type="match status" value="1"/>
</dbReference>
<proteinExistence type="inferred from homology"/>
<keyword evidence="4 11" id="KW-0963">Cytoplasm</keyword>
<dbReference type="InterPro" id="IPR015944">
    <property type="entry name" value="Gly-tRNA-synth_bsu"/>
</dbReference>
<evidence type="ECO:0000256" key="1">
    <source>
        <dbReference type="ARBA" id="ARBA00004496"/>
    </source>
</evidence>
<dbReference type="PANTHER" id="PTHR30075:SF2">
    <property type="entry name" value="GLYCINE--TRNA LIGASE, CHLOROPLASTIC_MITOCHONDRIAL 2"/>
    <property type="match status" value="1"/>
</dbReference>
<evidence type="ECO:0000313" key="13">
    <source>
        <dbReference type="EMBL" id="TFZ83066.1"/>
    </source>
</evidence>
<keyword evidence="7 11" id="KW-0067">ATP-binding</keyword>
<comment type="caution">
    <text evidence="13">The sequence shown here is derived from an EMBL/GenBank/DDBJ whole genome shotgun (WGS) entry which is preliminary data.</text>
</comment>
<evidence type="ECO:0000256" key="4">
    <source>
        <dbReference type="ARBA" id="ARBA00022490"/>
    </source>
</evidence>
<dbReference type="OrthoDB" id="9775440at2"/>
<evidence type="ECO:0000256" key="9">
    <source>
        <dbReference type="ARBA" id="ARBA00023146"/>
    </source>
</evidence>
<comment type="subunit">
    <text evidence="3 11">Tetramer of two alpha and two beta subunits.</text>
</comment>
<dbReference type="GO" id="GO:0005829">
    <property type="term" value="C:cytosol"/>
    <property type="evidence" value="ECO:0007669"/>
    <property type="project" value="TreeGrafter"/>
</dbReference>
<dbReference type="PRINTS" id="PR01045">
    <property type="entry name" value="TRNASYNTHGB"/>
</dbReference>
<dbReference type="NCBIfam" id="TIGR00211">
    <property type="entry name" value="glyS"/>
    <property type="match status" value="1"/>
</dbReference>
<evidence type="ECO:0000256" key="3">
    <source>
        <dbReference type="ARBA" id="ARBA00011209"/>
    </source>
</evidence>
<evidence type="ECO:0000259" key="12">
    <source>
        <dbReference type="Pfam" id="PF05746"/>
    </source>
</evidence>
<keyword evidence="9 11" id="KW-0030">Aminoacyl-tRNA synthetase</keyword>
<dbReference type="AlphaFoldDB" id="A0A4Z0FBH8"/>
<dbReference type="HAMAP" id="MF_00255">
    <property type="entry name" value="Gly_tRNA_synth_beta"/>
    <property type="match status" value="1"/>
</dbReference>
<comment type="catalytic activity">
    <reaction evidence="10 11">
        <text>tRNA(Gly) + glycine + ATP = glycyl-tRNA(Gly) + AMP + diphosphate</text>
        <dbReference type="Rhea" id="RHEA:16013"/>
        <dbReference type="Rhea" id="RHEA-COMP:9664"/>
        <dbReference type="Rhea" id="RHEA-COMP:9683"/>
        <dbReference type="ChEBI" id="CHEBI:30616"/>
        <dbReference type="ChEBI" id="CHEBI:33019"/>
        <dbReference type="ChEBI" id="CHEBI:57305"/>
        <dbReference type="ChEBI" id="CHEBI:78442"/>
        <dbReference type="ChEBI" id="CHEBI:78522"/>
        <dbReference type="ChEBI" id="CHEBI:456215"/>
        <dbReference type="EC" id="6.1.1.14"/>
    </reaction>
</comment>
<name>A0A4Z0FBH8_9GAMM</name>
<dbReference type="GO" id="GO:0005524">
    <property type="term" value="F:ATP binding"/>
    <property type="evidence" value="ECO:0007669"/>
    <property type="project" value="UniProtKB-UniRule"/>
</dbReference>
<dbReference type="GO" id="GO:0006420">
    <property type="term" value="P:arginyl-tRNA aminoacylation"/>
    <property type="evidence" value="ECO:0007669"/>
    <property type="project" value="InterPro"/>
</dbReference>
<gene>
    <name evidence="11" type="primary">glyS</name>
    <name evidence="13" type="ORF">E4680_05385</name>
</gene>
<protein>
    <recommendedName>
        <fullName evidence="11">Glycine--tRNA ligase beta subunit</fullName>
        <ecNumber evidence="11">6.1.1.14</ecNumber>
    </recommendedName>
    <alternativeName>
        <fullName evidence="11">Glycyl-tRNA synthetase beta subunit</fullName>
        <shortName evidence="11">GlyRS</shortName>
    </alternativeName>
</protein>
<organism evidence="13 14">
    <name type="scientific">Candidatus Macondimonas diazotrophica</name>
    <dbReference type="NCBI Taxonomy" id="2305248"/>
    <lineage>
        <taxon>Bacteria</taxon>
        <taxon>Pseudomonadati</taxon>
        <taxon>Pseudomonadota</taxon>
        <taxon>Gammaproteobacteria</taxon>
        <taxon>Chromatiales</taxon>
        <taxon>Ectothiorhodospiraceae</taxon>
        <taxon>Candidatus Macondimonas</taxon>
    </lineage>
</organism>
<evidence type="ECO:0000256" key="10">
    <source>
        <dbReference type="ARBA" id="ARBA00047937"/>
    </source>
</evidence>
<dbReference type="Pfam" id="PF02092">
    <property type="entry name" value="tRNA_synt_2f"/>
    <property type="match status" value="1"/>
</dbReference>
<evidence type="ECO:0000256" key="5">
    <source>
        <dbReference type="ARBA" id="ARBA00022598"/>
    </source>
</evidence>
<feature type="domain" description="DALR anticodon binding" evidence="12">
    <location>
        <begin position="578"/>
        <end position="673"/>
    </location>
</feature>
<dbReference type="InterPro" id="IPR008909">
    <property type="entry name" value="DALR_anticod-bd"/>
</dbReference>
<dbReference type="EC" id="6.1.1.14" evidence="11"/>
<dbReference type="EMBL" id="SRIO01000005">
    <property type="protein sequence ID" value="TFZ83066.1"/>
    <property type="molecule type" value="Genomic_DNA"/>
</dbReference>
<sequence length="690" mass="74920">MSRANLLIELGTEELPPKALRALRDAFADGMRRELAAAQITFGHVAAYAAPRRLAVQIDDALTRQPDQIEEKAGPALAAAFDADGQPTPAALGFARSCGVAVDALERHDEGKRSRLIYRATRPGQSLRDLLPQLVERALDTLPTPKRMRWGAGRHEFVRPIHWLVMLLDSDVVEGSVLGVPAGRQSRGHRFLAPDPVVLDQPADYLERLMAAHVVADFDARRARIAEGVAAAAAALGGEAVLDDDLLDEVTALTEWPVPLAGRFEAHFLEVPAEALMSSMRGHQKYFPVRDAQGGLLNHFITVANLESRDPVQVIAGNERVIRPRLADAAFFFEQDRKQPLAARREALRTVTYQAELGSLFDKTERLAALSRWLAERIGGDVALAQRAGMLSKCDLMSEMVGEFDELQGIMGAHYARLDGEADEVASALREQYLPAFAGDVLPTTLTGCALGLADRLDTLVGIFGMGQIPTGSRDPYGLRRAAIGLLRILIERGLDMDLREMLGQARAGYGALKVEPVEPVFAYVIERLRAIYEDQGITSEVFMAVMARAPSVPVDIDRRVHAVNHFRHLPEAMALAAANKRVANILAKSETAPGASAVDPALFKEAAEADLFAALTDLQAVVAPLVAQADYQGTLAALATLRAPVDAFFDTVLVNAEDPALRANRFALLARLHALFWEVADISLLCPAK</sequence>
<evidence type="ECO:0000256" key="8">
    <source>
        <dbReference type="ARBA" id="ARBA00022917"/>
    </source>
</evidence>
<evidence type="ECO:0000256" key="6">
    <source>
        <dbReference type="ARBA" id="ARBA00022741"/>
    </source>
</evidence>
<comment type="subcellular location">
    <subcellularLocation>
        <location evidence="1 11">Cytoplasm</location>
    </subcellularLocation>
</comment>
<dbReference type="GO" id="GO:0004814">
    <property type="term" value="F:arginine-tRNA ligase activity"/>
    <property type="evidence" value="ECO:0007669"/>
    <property type="project" value="InterPro"/>
</dbReference>
<dbReference type="InterPro" id="IPR006194">
    <property type="entry name" value="Gly-tRNA-synth_heterodimer"/>
</dbReference>
<dbReference type="RefSeq" id="WP_135281366.1">
    <property type="nucleotide sequence ID" value="NZ_SRIO01000005.1"/>
</dbReference>
<dbReference type="GO" id="GO:0006426">
    <property type="term" value="P:glycyl-tRNA aminoacylation"/>
    <property type="evidence" value="ECO:0007669"/>
    <property type="project" value="UniProtKB-UniRule"/>
</dbReference>
<dbReference type="Proteomes" id="UP000297890">
    <property type="component" value="Unassembled WGS sequence"/>
</dbReference>
<dbReference type="PROSITE" id="PS50861">
    <property type="entry name" value="AA_TRNA_LIGASE_II_GLYAB"/>
    <property type="match status" value="1"/>
</dbReference>
<dbReference type="GO" id="GO:0004820">
    <property type="term" value="F:glycine-tRNA ligase activity"/>
    <property type="evidence" value="ECO:0007669"/>
    <property type="project" value="UniProtKB-UniRule"/>
</dbReference>
<reference evidence="13 14" key="1">
    <citation type="journal article" date="2019" name="ISME J.">
        <title>Candidatus Macondimonas diazotrophica, a novel gammaproteobacterial genus dominating crude-oil-contaminated coastal sediments.</title>
        <authorList>
            <person name="Karthikeyan S."/>
            <person name="Konstantinidis K."/>
        </authorList>
    </citation>
    <scope>NUCLEOTIDE SEQUENCE [LARGE SCALE GENOMIC DNA]</scope>
    <source>
        <strain evidence="13 14">KTK01</strain>
    </source>
</reference>